<evidence type="ECO:0000313" key="1">
    <source>
        <dbReference type="EMBL" id="CEG37334.1"/>
    </source>
</evidence>
<dbReference type="AlphaFoldDB" id="A0A0P1AAF5"/>
<dbReference type="EMBL" id="CCYD01000286">
    <property type="protein sequence ID" value="CEG37334.1"/>
    <property type="molecule type" value="Genomic_DNA"/>
</dbReference>
<accession>A0A0P1AAF5</accession>
<sequence>MCLKSPPEQTSRLAAVPDYVIDRVVLGWLTTGEVRVLSTYCKNVSRLCRYCHVIVCNLGGRKWTYQVIYCQV</sequence>
<proteinExistence type="predicted"/>
<dbReference type="GeneID" id="36410103"/>
<dbReference type="RefSeq" id="XP_024573703.1">
    <property type="nucleotide sequence ID" value="XM_024722647.2"/>
</dbReference>
<keyword evidence="2" id="KW-1185">Reference proteome</keyword>
<evidence type="ECO:0000313" key="2">
    <source>
        <dbReference type="Proteomes" id="UP000054928"/>
    </source>
</evidence>
<name>A0A0P1AAF5_PLAHL</name>
<protein>
    <submittedName>
        <fullName evidence="1">Uncharacterized protein</fullName>
    </submittedName>
</protein>
<dbReference type="Proteomes" id="UP000054928">
    <property type="component" value="Unassembled WGS sequence"/>
</dbReference>
<organism evidence="1 2">
    <name type="scientific">Plasmopara halstedii</name>
    <name type="common">Downy mildew of sunflower</name>
    <dbReference type="NCBI Taxonomy" id="4781"/>
    <lineage>
        <taxon>Eukaryota</taxon>
        <taxon>Sar</taxon>
        <taxon>Stramenopiles</taxon>
        <taxon>Oomycota</taxon>
        <taxon>Peronosporomycetes</taxon>
        <taxon>Peronosporales</taxon>
        <taxon>Peronosporaceae</taxon>
        <taxon>Plasmopara</taxon>
    </lineage>
</organism>
<reference evidence="2" key="1">
    <citation type="submission" date="2014-09" db="EMBL/GenBank/DDBJ databases">
        <authorList>
            <person name="Sharma Rahul"/>
            <person name="Thines Marco"/>
        </authorList>
    </citation>
    <scope>NUCLEOTIDE SEQUENCE [LARGE SCALE GENOMIC DNA]</scope>
</reference>